<dbReference type="AlphaFoldDB" id="A0A839N575"/>
<dbReference type="InterPro" id="IPR001478">
    <property type="entry name" value="PDZ"/>
</dbReference>
<dbReference type="GO" id="GO:0004252">
    <property type="term" value="F:serine-type endopeptidase activity"/>
    <property type="evidence" value="ECO:0007669"/>
    <property type="project" value="InterPro"/>
</dbReference>
<protein>
    <submittedName>
        <fullName evidence="6">S1-C subfamily serine protease</fullName>
    </submittedName>
</protein>
<dbReference type="Gene3D" id="2.30.42.10">
    <property type="match status" value="1"/>
</dbReference>
<dbReference type="Proteomes" id="UP000559182">
    <property type="component" value="Unassembled WGS sequence"/>
</dbReference>
<keyword evidence="4" id="KW-0732">Signal</keyword>
<dbReference type="SMART" id="SM00228">
    <property type="entry name" value="PDZ"/>
    <property type="match status" value="1"/>
</dbReference>
<dbReference type="PRINTS" id="PR00834">
    <property type="entry name" value="PROTEASES2C"/>
</dbReference>
<reference evidence="6 7" key="1">
    <citation type="submission" date="2020-08" db="EMBL/GenBank/DDBJ databases">
        <title>Sequencing the genomes of 1000 actinobacteria strains.</title>
        <authorList>
            <person name="Klenk H.-P."/>
        </authorList>
    </citation>
    <scope>NUCLEOTIDE SEQUENCE [LARGE SCALE GENOMIC DNA]</scope>
    <source>
        <strain evidence="6 7">DSM 105369</strain>
    </source>
</reference>
<evidence type="ECO:0000313" key="7">
    <source>
        <dbReference type="Proteomes" id="UP000559182"/>
    </source>
</evidence>
<dbReference type="InterPro" id="IPR036034">
    <property type="entry name" value="PDZ_sf"/>
</dbReference>
<keyword evidence="2" id="KW-0378">Hydrolase</keyword>
<evidence type="ECO:0000313" key="6">
    <source>
        <dbReference type="EMBL" id="MBB2892898.1"/>
    </source>
</evidence>
<dbReference type="InterPro" id="IPR009003">
    <property type="entry name" value="Peptidase_S1_PA"/>
</dbReference>
<dbReference type="SUPFAM" id="SSF50494">
    <property type="entry name" value="Trypsin-like serine proteases"/>
    <property type="match status" value="1"/>
</dbReference>
<accession>A0A839N575</accession>
<evidence type="ECO:0000256" key="3">
    <source>
        <dbReference type="SAM" id="MobiDB-lite"/>
    </source>
</evidence>
<dbReference type="Pfam" id="PF13180">
    <property type="entry name" value="PDZ_2"/>
    <property type="match status" value="1"/>
</dbReference>
<dbReference type="GO" id="GO:0006508">
    <property type="term" value="P:proteolysis"/>
    <property type="evidence" value="ECO:0007669"/>
    <property type="project" value="UniProtKB-KW"/>
</dbReference>
<dbReference type="PANTHER" id="PTHR43343:SF3">
    <property type="entry name" value="PROTEASE DO-LIKE 8, CHLOROPLASTIC"/>
    <property type="match status" value="1"/>
</dbReference>
<feature type="region of interest" description="Disordered" evidence="3">
    <location>
        <begin position="39"/>
        <end position="115"/>
    </location>
</feature>
<dbReference type="EMBL" id="JACHVQ010000002">
    <property type="protein sequence ID" value="MBB2892898.1"/>
    <property type="molecule type" value="Genomic_DNA"/>
</dbReference>
<feature type="chain" id="PRO_5039676516" evidence="4">
    <location>
        <begin position="23"/>
        <end position="418"/>
    </location>
</feature>
<name>A0A839N575_9MICO</name>
<dbReference type="PANTHER" id="PTHR43343">
    <property type="entry name" value="PEPTIDASE S12"/>
    <property type="match status" value="1"/>
</dbReference>
<feature type="compositionally biased region" description="Gly residues" evidence="3">
    <location>
        <begin position="54"/>
        <end position="99"/>
    </location>
</feature>
<gene>
    <name evidence="6" type="ORF">FHU39_002916</name>
</gene>
<proteinExistence type="predicted"/>
<dbReference type="RefSeq" id="WP_183321286.1">
    <property type="nucleotide sequence ID" value="NZ_JACHVQ010000002.1"/>
</dbReference>
<keyword evidence="7" id="KW-1185">Reference proteome</keyword>
<feature type="domain" description="PDZ" evidence="5">
    <location>
        <begin position="319"/>
        <end position="402"/>
    </location>
</feature>
<evidence type="ECO:0000256" key="1">
    <source>
        <dbReference type="ARBA" id="ARBA00022670"/>
    </source>
</evidence>
<evidence type="ECO:0000259" key="5">
    <source>
        <dbReference type="SMART" id="SM00228"/>
    </source>
</evidence>
<keyword evidence="1 6" id="KW-0645">Protease</keyword>
<feature type="compositionally biased region" description="Low complexity" evidence="3">
    <location>
        <begin position="100"/>
        <end position="115"/>
    </location>
</feature>
<dbReference type="InterPro" id="IPR001940">
    <property type="entry name" value="Peptidase_S1C"/>
</dbReference>
<dbReference type="SUPFAM" id="SSF50156">
    <property type="entry name" value="PDZ domain-like"/>
    <property type="match status" value="1"/>
</dbReference>
<evidence type="ECO:0000256" key="2">
    <source>
        <dbReference type="ARBA" id="ARBA00022801"/>
    </source>
</evidence>
<organism evidence="6 7">
    <name type="scientific">Flexivirga oryzae</name>
    <dbReference type="NCBI Taxonomy" id="1794944"/>
    <lineage>
        <taxon>Bacteria</taxon>
        <taxon>Bacillati</taxon>
        <taxon>Actinomycetota</taxon>
        <taxon>Actinomycetes</taxon>
        <taxon>Micrococcales</taxon>
        <taxon>Dermacoccaceae</taxon>
        <taxon>Flexivirga</taxon>
    </lineage>
</organism>
<comment type="caution">
    <text evidence="6">The sequence shown here is derived from an EMBL/GenBank/DDBJ whole genome shotgun (WGS) entry which is preliminary data.</text>
</comment>
<dbReference type="Pfam" id="PF13365">
    <property type="entry name" value="Trypsin_2"/>
    <property type="match status" value="1"/>
</dbReference>
<dbReference type="Gene3D" id="2.40.10.120">
    <property type="match status" value="1"/>
</dbReference>
<dbReference type="InterPro" id="IPR051201">
    <property type="entry name" value="Chloro_Bact_Ser_Proteases"/>
</dbReference>
<feature type="signal peptide" evidence="4">
    <location>
        <begin position="1"/>
        <end position="22"/>
    </location>
</feature>
<sequence length="418" mass="39998">MKGRLVAVSTALAVAVVAPASAVATQHVFADRVTVSGAAPSVSIPSSSPSTGSSGSGSGSSGSSGSNGSGSNGSGSTGSGGDTYGGGGSSGSDGSGGFGPWSQTSSSQVSGTPVSSWPGVVMVDTVLTNGEGAGTGIVLTSGGIVLTNYHVVEGSTSIRVKAANGETYTAKVLGSDETHDIAVIQLQGASGLKTASLDTGKAILGEKVTAVGQGGGLGTLYKTSGSITATNQRITASDDGSGSDAETLKGLLQTDAQIVPGYSGGPLVDSDGEVIGIDTAASSGSPVTGYAIPISSAVKIANQIEAGSKSSTVHIGSRAALGVEISTQSSTGYGYGSGDTQTSGAAVVGTTSGGAAAAAGITSGSTITGIDGKTVTGASTLTDVLETKYPGDKVSVTWVDAQGQSHTATVTLGTSPEN</sequence>
<evidence type="ECO:0000256" key="4">
    <source>
        <dbReference type="SAM" id="SignalP"/>
    </source>
</evidence>